<evidence type="ECO:0008006" key="4">
    <source>
        <dbReference type="Google" id="ProtNLM"/>
    </source>
</evidence>
<organism evidence="2 3">
    <name type="scientific">Paenimyroides tangerinum</name>
    <dbReference type="NCBI Taxonomy" id="2488728"/>
    <lineage>
        <taxon>Bacteria</taxon>
        <taxon>Pseudomonadati</taxon>
        <taxon>Bacteroidota</taxon>
        <taxon>Flavobacteriia</taxon>
        <taxon>Flavobacteriales</taxon>
        <taxon>Flavobacteriaceae</taxon>
        <taxon>Paenimyroides</taxon>
    </lineage>
</organism>
<gene>
    <name evidence="2" type="ORF">EG240_03415</name>
</gene>
<dbReference type="EMBL" id="RQVQ01000006">
    <property type="protein sequence ID" value="RRJ92238.1"/>
    <property type="molecule type" value="Genomic_DNA"/>
</dbReference>
<comment type="caution">
    <text evidence="2">The sequence shown here is derived from an EMBL/GenBank/DDBJ whole genome shotgun (WGS) entry which is preliminary data.</text>
</comment>
<feature type="chain" id="PRO_5018096379" description="Lipoprotein" evidence="1">
    <location>
        <begin position="21"/>
        <end position="115"/>
    </location>
</feature>
<name>A0A3P3WCX0_9FLAO</name>
<dbReference type="Proteomes" id="UP000275719">
    <property type="component" value="Unassembled WGS sequence"/>
</dbReference>
<dbReference type="RefSeq" id="WP_125017445.1">
    <property type="nucleotide sequence ID" value="NZ_RQVQ01000006.1"/>
</dbReference>
<protein>
    <recommendedName>
        <fullName evidence="4">Lipoprotein</fullName>
    </recommendedName>
</protein>
<evidence type="ECO:0000256" key="1">
    <source>
        <dbReference type="SAM" id="SignalP"/>
    </source>
</evidence>
<evidence type="ECO:0000313" key="2">
    <source>
        <dbReference type="EMBL" id="RRJ92238.1"/>
    </source>
</evidence>
<feature type="signal peptide" evidence="1">
    <location>
        <begin position="1"/>
        <end position="20"/>
    </location>
</feature>
<dbReference type="OrthoDB" id="1261995at2"/>
<dbReference type="AlphaFoldDB" id="A0A3P3WCX0"/>
<keyword evidence="1" id="KW-0732">Signal</keyword>
<accession>A0A3P3WCX0</accession>
<sequence>MKKILFISIISILLNSCVAAYTIPKERIFKELPEYSEATLVIEPNSCSVVKPKQIYLKPCTFTKQKDLKKLAASIDESVKSAGGNAYEIKSYRWLKLDQHGIRHFEVIYDVLKCE</sequence>
<keyword evidence="3" id="KW-1185">Reference proteome</keyword>
<proteinExistence type="predicted"/>
<evidence type="ECO:0000313" key="3">
    <source>
        <dbReference type="Proteomes" id="UP000275719"/>
    </source>
</evidence>
<reference evidence="2 3" key="1">
    <citation type="submission" date="2018-11" db="EMBL/GenBank/DDBJ databases">
        <title>Flavobacterium sp. nov., YIM 102701-2 draft genome.</title>
        <authorList>
            <person name="Li G."/>
            <person name="Jiang Y."/>
        </authorList>
    </citation>
    <scope>NUCLEOTIDE SEQUENCE [LARGE SCALE GENOMIC DNA]</scope>
    <source>
        <strain evidence="2 3">YIM 102701-2</strain>
    </source>
</reference>